<dbReference type="GO" id="GO:0003723">
    <property type="term" value="F:RNA binding"/>
    <property type="evidence" value="ECO:0007669"/>
    <property type="project" value="InterPro"/>
</dbReference>
<feature type="compositionally biased region" description="Polar residues" evidence="6">
    <location>
        <begin position="1"/>
        <end position="29"/>
    </location>
</feature>
<comment type="similarity">
    <text evidence="2">Belongs to the pseudouridine synthase TruB family.</text>
</comment>
<feature type="compositionally biased region" description="Low complexity" evidence="6">
    <location>
        <begin position="38"/>
        <end position="48"/>
    </location>
</feature>
<dbReference type="OrthoDB" id="9995526at2759"/>
<dbReference type="SUPFAM" id="SSF55120">
    <property type="entry name" value="Pseudouridine synthase"/>
    <property type="match status" value="1"/>
</dbReference>
<dbReference type="InterPro" id="IPR020103">
    <property type="entry name" value="PsdUridine_synth_cat_dom_sf"/>
</dbReference>
<evidence type="ECO:0000256" key="2">
    <source>
        <dbReference type="ARBA" id="ARBA00008999"/>
    </source>
</evidence>
<reference evidence="8 9" key="1">
    <citation type="journal article" date="2013" name="Plant Cell">
        <title>The transition from a phytopathogenic smut ancestor to an anamorphic biocontrol agent deciphered by comparative whole-genome analysis.</title>
        <authorList>
            <person name="Lefebvre F."/>
            <person name="Joly D.L."/>
            <person name="Labbe C."/>
            <person name="Teichmann B."/>
            <person name="Linning R."/>
            <person name="Belzile F."/>
            <person name="Bakkeren G."/>
            <person name="Belanger R.R."/>
        </authorList>
    </citation>
    <scope>NUCLEOTIDE SEQUENCE [LARGE SCALE GENOMIC DNA]</scope>
    <source>
        <strain evidence="8 9">PF-1</strain>
    </source>
</reference>
<evidence type="ECO:0000256" key="3">
    <source>
        <dbReference type="ARBA" id="ARBA00012787"/>
    </source>
</evidence>
<dbReference type="eggNOG" id="KOG2529">
    <property type="taxonomic scope" value="Eukaryota"/>
</dbReference>
<comment type="catalytic activity">
    <reaction evidence="1">
        <text>a uridine in mRNA = a pseudouridine in mRNA</text>
        <dbReference type="Rhea" id="RHEA:56644"/>
        <dbReference type="Rhea" id="RHEA-COMP:14658"/>
        <dbReference type="Rhea" id="RHEA-COMP:14659"/>
        <dbReference type="ChEBI" id="CHEBI:65314"/>
        <dbReference type="ChEBI" id="CHEBI:65315"/>
    </reaction>
</comment>
<feature type="compositionally biased region" description="Basic residues" evidence="6">
    <location>
        <begin position="119"/>
        <end position="131"/>
    </location>
</feature>
<evidence type="ECO:0000256" key="6">
    <source>
        <dbReference type="SAM" id="MobiDB-lite"/>
    </source>
</evidence>
<dbReference type="AlphaFoldDB" id="A0A061H751"/>
<evidence type="ECO:0000313" key="8">
    <source>
        <dbReference type="EMBL" id="EPQ28294.1"/>
    </source>
</evidence>
<dbReference type="PANTHER" id="PTHR13767:SF2">
    <property type="entry name" value="PSEUDOURIDYLATE SYNTHASE TRUB1"/>
    <property type="match status" value="1"/>
</dbReference>
<sequence length="492" mass="51173">MDAQDTNQTATPTDAAQPSSTPSAEQTTDSAPPPAPAPAAAAAPATAPTSNAMAATSLGSAARAASSATAAIAKRPLSGLFGVNKPSGPTSMSLLDQLKPLFASSPLFADADGKPVRDHNKKRGKWGKGRRGGGFGGAAAGAPKIGQGGTLDPLADGVLVIGVGAGTKHLQKYLDCTKEYRTTALLGSATTSYDCCDPILSRAPFHHVNPHLLGSLLPNFTGSLLQFPPLYSAVRIDGKRLFEYAREGLELPRPIEARKVRVDELRLVDWLPAGRHAFKEPEREVPDDEKALVGRVRQIAGVGEGMGDTRKVDEDGEAGAAAAAEADETTPANAAVSTESGSGLAAAAPDLPEQTEADGGEPAPSAPPAFTLEMTVSSGTYVRSIVHDLAMAAGSAAHVQVLTRTRQGEWSIDTPAVSQSAVATTQPQPADAGEAASSNPPVIKGNCLPWEVFADAIDELNKEQREPGYQTPRDDQGLREWERELLRVIVPV</sequence>
<dbReference type="RefSeq" id="XP_007879836.1">
    <property type="nucleotide sequence ID" value="XM_007881645.1"/>
</dbReference>
<evidence type="ECO:0000313" key="9">
    <source>
        <dbReference type="Proteomes" id="UP000053664"/>
    </source>
</evidence>
<accession>A0A061H751</accession>
<evidence type="ECO:0000259" key="7">
    <source>
        <dbReference type="Pfam" id="PF01509"/>
    </source>
</evidence>
<dbReference type="HAMAP" id="MF_01080">
    <property type="entry name" value="TruB_bact"/>
    <property type="match status" value="1"/>
</dbReference>
<dbReference type="GO" id="GO:1990481">
    <property type="term" value="P:mRNA pseudouridine synthesis"/>
    <property type="evidence" value="ECO:0007669"/>
    <property type="project" value="TreeGrafter"/>
</dbReference>
<organism evidence="8 9">
    <name type="scientific">Pseudozyma flocculosa PF-1</name>
    <dbReference type="NCBI Taxonomy" id="1277687"/>
    <lineage>
        <taxon>Eukaryota</taxon>
        <taxon>Fungi</taxon>
        <taxon>Dikarya</taxon>
        <taxon>Basidiomycota</taxon>
        <taxon>Ustilaginomycotina</taxon>
        <taxon>Ustilaginomycetes</taxon>
        <taxon>Ustilaginales</taxon>
        <taxon>Ustilaginaceae</taxon>
        <taxon>Pseudozyma</taxon>
    </lineage>
</organism>
<dbReference type="EC" id="5.4.99.25" evidence="3"/>
<keyword evidence="4" id="KW-0819">tRNA processing</keyword>
<dbReference type="GO" id="GO:0006400">
    <property type="term" value="P:tRNA modification"/>
    <property type="evidence" value="ECO:0007669"/>
    <property type="project" value="TreeGrafter"/>
</dbReference>
<dbReference type="GeneID" id="19318228"/>
<dbReference type="Proteomes" id="UP000053664">
    <property type="component" value="Unassembled WGS sequence"/>
</dbReference>
<proteinExistence type="inferred from homology"/>
<dbReference type="PANTHER" id="PTHR13767">
    <property type="entry name" value="TRNA-PSEUDOURIDINE SYNTHASE"/>
    <property type="match status" value="1"/>
</dbReference>
<feature type="compositionally biased region" description="Polar residues" evidence="6">
    <location>
        <begin position="417"/>
        <end position="428"/>
    </location>
</feature>
<evidence type="ECO:0000256" key="1">
    <source>
        <dbReference type="ARBA" id="ARBA00001166"/>
    </source>
</evidence>
<feature type="compositionally biased region" description="Low complexity" evidence="6">
    <location>
        <begin position="318"/>
        <end position="335"/>
    </location>
</feature>
<evidence type="ECO:0000256" key="5">
    <source>
        <dbReference type="ARBA" id="ARBA00023235"/>
    </source>
</evidence>
<feature type="region of interest" description="Disordered" evidence="6">
    <location>
        <begin position="417"/>
        <end position="441"/>
    </location>
</feature>
<dbReference type="EMBL" id="KE361635">
    <property type="protein sequence ID" value="EPQ28294.1"/>
    <property type="molecule type" value="Genomic_DNA"/>
</dbReference>
<feature type="region of interest" description="Disordered" evidence="6">
    <location>
        <begin position="304"/>
        <end position="346"/>
    </location>
</feature>
<dbReference type="KEGG" id="pfp:PFL1_04121"/>
<dbReference type="GO" id="GO:0005634">
    <property type="term" value="C:nucleus"/>
    <property type="evidence" value="ECO:0007669"/>
    <property type="project" value="TreeGrafter"/>
</dbReference>
<dbReference type="HOGENOM" id="CLU_032087_4_2_1"/>
<feature type="domain" description="Pseudouridine synthase II N-terminal" evidence="7">
    <location>
        <begin position="141"/>
        <end position="270"/>
    </location>
</feature>
<dbReference type="GO" id="GO:0160148">
    <property type="term" value="F:tRNA pseudouridine(55) synthase activity"/>
    <property type="evidence" value="ECO:0007669"/>
    <property type="project" value="UniProtKB-EC"/>
</dbReference>
<dbReference type="InterPro" id="IPR014780">
    <property type="entry name" value="tRNA_psdUridine_synth_TruB"/>
</dbReference>
<dbReference type="Pfam" id="PF01509">
    <property type="entry name" value="TruB_N"/>
    <property type="match status" value="1"/>
</dbReference>
<feature type="region of interest" description="Disordered" evidence="6">
    <location>
        <begin position="112"/>
        <end position="139"/>
    </location>
</feature>
<name>A0A061H751_9BASI</name>
<keyword evidence="5" id="KW-0413">Isomerase</keyword>
<gene>
    <name evidence="8" type="ORF">PFL1_04121</name>
</gene>
<protein>
    <recommendedName>
        <fullName evidence="3">tRNA pseudouridine(55) synthase</fullName>
        <ecNumber evidence="3">5.4.99.25</ecNumber>
    </recommendedName>
</protein>
<evidence type="ECO:0000256" key="4">
    <source>
        <dbReference type="ARBA" id="ARBA00022694"/>
    </source>
</evidence>
<dbReference type="InterPro" id="IPR002501">
    <property type="entry name" value="PsdUridine_synth_N"/>
</dbReference>
<feature type="region of interest" description="Disordered" evidence="6">
    <location>
        <begin position="1"/>
        <end position="48"/>
    </location>
</feature>
<dbReference type="Gene3D" id="3.30.2350.10">
    <property type="entry name" value="Pseudouridine synthase"/>
    <property type="match status" value="1"/>
</dbReference>